<keyword evidence="2" id="KW-1185">Reference proteome</keyword>
<dbReference type="Gene3D" id="3.40.50.300">
    <property type="entry name" value="P-loop containing nucleotide triphosphate hydrolases"/>
    <property type="match status" value="1"/>
</dbReference>
<dbReference type="GO" id="GO:0006261">
    <property type="term" value="P:DNA-templated DNA replication"/>
    <property type="evidence" value="ECO:0007669"/>
    <property type="project" value="TreeGrafter"/>
</dbReference>
<dbReference type="Pfam" id="PF13177">
    <property type="entry name" value="DNA_pol3_delta2"/>
    <property type="match status" value="1"/>
</dbReference>
<dbReference type="Proteomes" id="UP000232063">
    <property type="component" value="Chromosome"/>
</dbReference>
<dbReference type="EMBL" id="CP024963">
    <property type="protein sequence ID" value="ATZ16879.1"/>
    <property type="molecule type" value="Genomic_DNA"/>
</dbReference>
<name>A0A2K8NSV5_9MOLU</name>
<protein>
    <submittedName>
        <fullName evidence="1">DNA polymerase III subunit delta</fullName>
    </submittedName>
</protein>
<proteinExistence type="predicted"/>
<organism evidence="1 2">
    <name type="scientific">Williamsoniiplasma luminosum</name>
    <dbReference type="NCBI Taxonomy" id="214888"/>
    <lineage>
        <taxon>Bacteria</taxon>
        <taxon>Bacillati</taxon>
        <taxon>Mycoplasmatota</taxon>
        <taxon>Mollicutes</taxon>
        <taxon>Entomoplasmatales</taxon>
        <taxon>Williamsoniiplasma</taxon>
    </lineage>
</organism>
<dbReference type="RefSeq" id="WP_025734309.1">
    <property type="nucleotide sequence ID" value="NZ_CP024963.1"/>
</dbReference>
<dbReference type="PANTHER" id="PTHR11669:SF0">
    <property type="entry name" value="PROTEIN STICHEL-LIKE 2"/>
    <property type="match status" value="1"/>
</dbReference>
<reference evidence="1 2" key="1">
    <citation type="submission" date="2017-11" db="EMBL/GenBank/DDBJ databases">
        <title>Genome sequence of Entomoplasma luminosum PIMN-1 (ATCC 49195).</title>
        <authorList>
            <person name="Lo W.-S."/>
            <person name="Gasparich G.E."/>
            <person name="Kuo C.-H."/>
        </authorList>
    </citation>
    <scope>NUCLEOTIDE SEQUENCE [LARGE SCALE GENOMIC DNA]</scope>
    <source>
        <strain evidence="1 2">PIMN-1</strain>
    </source>
</reference>
<dbReference type="OrthoDB" id="9810148at2"/>
<dbReference type="InterPro" id="IPR027417">
    <property type="entry name" value="P-loop_NTPase"/>
</dbReference>
<dbReference type="KEGG" id="elj:ELUMI_v1c01530"/>
<dbReference type="SUPFAM" id="SSF52540">
    <property type="entry name" value="P-loop containing nucleoside triphosphate hydrolases"/>
    <property type="match status" value="1"/>
</dbReference>
<dbReference type="InterPro" id="IPR050238">
    <property type="entry name" value="DNA_Rep/Repair_Clamp_Loader"/>
</dbReference>
<dbReference type="PANTHER" id="PTHR11669">
    <property type="entry name" value="REPLICATION FACTOR C / DNA POLYMERASE III GAMMA-TAU SUBUNIT"/>
    <property type="match status" value="1"/>
</dbReference>
<evidence type="ECO:0000313" key="1">
    <source>
        <dbReference type="EMBL" id="ATZ16879.1"/>
    </source>
</evidence>
<sequence length="247" mass="28780">MEKNNLINELKQLYKTKNLYSSIILNSRSINDLQEVSQELMRFMFCENQSNQDDGCVFCSRFKKNLLLDVITVGDSTSEISKEKIQEIIDKFSFTSIEETKTKVYVIDVVENLKTSAANALLKFLEEPPLNTYALLLSKDRSKIIQTIRSRCKLFVIDSHFDHSDQNDLEIMFETRSKETYLLSASKFKKINKSEFIEILEQAMNRTILKKFPEFAEDTITLIEDLKNLPNDKLAIDNYFIKIAERL</sequence>
<gene>
    <name evidence="1" type="primary">holB</name>
    <name evidence="1" type="ORF">ELUMI_v1c01530</name>
</gene>
<accession>A0A2K8NSV5</accession>
<evidence type="ECO:0000313" key="2">
    <source>
        <dbReference type="Proteomes" id="UP000232063"/>
    </source>
</evidence>
<dbReference type="AlphaFoldDB" id="A0A2K8NSV5"/>